<evidence type="ECO:0000256" key="1">
    <source>
        <dbReference type="SAM" id="MobiDB-lite"/>
    </source>
</evidence>
<evidence type="ECO:0000313" key="2">
    <source>
        <dbReference type="EMBL" id="MBA4650000.1"/>
    </source>
</evidence>
<feature type="compositionally biased region" description="Basic and acidic residues" evidence="1">
    <location>
        <begin position="95"/>
        <end position="110"/>
    </location>
</feature>
<feature type="region of interest" description="Disordered" evidence="1">
    <location>
        <begin position="58"/>
        <end position="120"/>
    </location>
</feature>
<accession>A0A7C9DRI1</accession>
<sequence length="120" mass="13447">MPTSHVSELSNTFVRSHSQSNLHGEGENMFKFNGHNQPQLIVLDEDVKAEQSVIKRWSSKQNRATDDMGTGDPHSWNSNDTEGNSLLGEIGTEALTDKKDDHFNDPEKQARLSLLAKKKD</sequence>
<reference evidence="2" key="1">
    <citation type="journal article" date="2013" name="J. Plant Res.">
        <title>Effect of fungi and light on seed germination of three Opuntia species from semiarid lands of central Mexico.</title>
        <authorList>
            <person name="Delgado-Sanchez P."/>
            <person name="Jimenez-Bremont J.F."/>
            <person name="Guerrero-Gonzalez Mde L."/>
            <person name="Flores J."/>
        </authorList>
    </citation>
    <scope>NUCLEOTIDE SEQUENCE</scope>
    <source>
        <tissue evidence="2">Cladode</tissue>
    </source>
</reference>
<feature type="compositionally biased region" description="Polar residues" evidence="1">
    <location>
        <begin position="75"/>
        <end position="84"/>
    </location>
</feature>
<feature type="compositionally biased region" description="Polar residues" evidence="1">
    <location>
        <begin position="1"/>
        <end position="22"/>
    </location>
</feature>
<organism evidence="2">
    <name type="scientific">Opuntia streptacantha</name>
    <name type="common">Prickly pear cactus</name>
    <name type="synonym">Opuntia cardona</name>
    <dbReference type="NCBI Taxonomy" id="393608"/>
    <lineage>
        <taxon>Eukaryota</taxon>
        <taxon>Viridiplantae</taxon>
        <taxon>Streptophyta</taxon>
        <taxon>Embryophyta</taxon>
        <taxon>Tracheophyta</taxon>
        <taxon>Spermatophyta</taxon>
        <taxon>Magnoliopsida</taxon>
        <taxon>eudicotyledons</taxon>
        <taxon>Gunneridae</taxon>
        <taxon>Pentapetalae</taxon>
        <taxon>Caryophyllales</taxon>
        <taxon>Cactineae</taxon>
        <taxon>Cactaceae</taxon>
        <taxon>Opuntioideae</taxon>
        <taxon>Opuntia</taxon>
    </lineage>
</organism>
<proteinExistence type="predicted"/>
<protein>
    <submittedName>
        <fullName evidence="2">Uncharacterized protein</fullName>
    </submittedName>
</protein>
<reference evidence="2" key="2">
    <citation type="submission" date="2020-07" db="EMBL/GenBank/DDBJ databases">
        <authorList>
            <person name="Vera ALvarez R."/>
            <person name="Arias-Moreno D.M."/>
            <person name="Jimenez-Jacinto V."/>
            <person name="Jimenez-Bremont J.F."/>
            <person name="Swaminathan K."/>
            <person name="Moose S.P."/>
            <person name="Guerrero-Gonzalez M.L."/>
            <person name="Marino-Ramirez L."/>
            <person name="Landsman D."/>
            <person name="Rodriguez-Kessler M."/>
            <person name="Delgado-Sanchez P."/>
        </authorList>
    </citation>
    <scope>NUCLEOTIDE SEQUENCE</scope>
    <source>
        <tissue evidence="2">Cladode</tissue>
    </source>
</reference>
<dbReference type="EMBL" id="GISG01162841">
    <property type="protein sequence ID" value="MBA4650000.1"/>
    <property type="molecule type" value="Transcribed_RNA"/>
</dbReference>
<feature type="region of interest" description="Disordered" evidence="1">
    <location>
        <begin position="1"/>
        <end position="33"/>
    </location>
</feature>
<dbReference type="AlphaFoldDB" id="A0A7C9DRI1"/>
<name>A0A7C9DRI1_OPUST</name>